<keyword evidence="1" id="KW-1133">Transmembrane helix</keyword>
<reference evidence="3" key="1">
    <citation type="submission" date="2016-11" db="EMBL/GenBank/DDBJ databases">
        <authorList>
            <person name="Varghese N."/>
            <person name="Submissions S."/>
        </authorList>
    </citation>
    <scope>NUCLEOTIDE SEQUENCE [LARGE SCALE GENOMIC DNA]</scope>
    <source>
        <strain evidence="3">DSM 15449</strain>
    </source>
</reference>
<keyword evidence="3" id="KW-1185">Reference proteome</keyword>
<evidence type="ECO:0008006" key="4">
    <source>
        <dbReference type="Google" id="ProtNLM"/>
    </source>
</evidence>
<feature type="transmembrane region" description="Helical" evidence="1">
    <location>
        <begin position="124"/>
        <end position="144"/>
    </location>
</feature>
<keyword evidence="1" id="KW-0812">Transmembrane</keyword>
<dbReference type="OrthoDB" id="1797240at2"/>
<evidence type="ECO:0000313" key="2">
    <source>
        <dbReference type="EMBL" id="SHI21438.1"/>
    </source>
</evidence>
<feature type="transmembrane region" description="Helical" evidence="1">
    <location>
        <begin position="93"/>
        <end position="112"/>
    </location>
</feature>
<accession>A0A1M5ZBA8</accession>
<protein>
    <recommendedName>
        <fullName evidence="4">DUF2878 domain-containing protein</fullName>
    </recommendedName>
</protein>
<evidence type="ECO:0000256" key="1">
    <source>
        <dbReference type="SAM" id="Phobius"/>
    </source>
</evidence>
<dbReference type="Proteomes" id="UP000183954">
    <property type="component" value="Unassembled WGS sequence"/>
</dbReference>
<feature type="transmembrane region" description="Helical" evidence="1">
    <location>
        <begin position="65"/>
        <end position="86"/>
    </location>
</feature>
<feature type="transmembrane region" description="Helical" evidence="1">
    <location>
        <begin position="30"/>
        <end position="53"/>
    </location>
</feature>
<dbReference type="RefSeq" id="WP_073030628.1">
    <property type="nucleotide sequence ID" value="NZ_FQXJ01000011.1"/>
</dbReference>
<name>A0A1M5ZBA8_9FIRM</name>
<keyword evidence="1" id="KW-0472">Membrane</keyword>
<feature type="transmembrane region" description="Helical" evidence="1">
    <location>
        <begin position="6"/>
        <end position="23"/>
    </location>
</feature>
<proteinExistence type="predicted"/>
<sequence length="153" mass="17642">MFELSFYLIFAVATGLASFIIIPKNLYKKFFLYGLLFGGIGDTAIASLIHSIGFINYKNMGVTNIFGIFSFWTPITWAFAYMLYFYFLPVRKYFLVPYIILFATLNYSVGIVMSQSGLLEVIGIFKYIQPLVFLVWSSISAWIFHKSEHRVMV</sequence>
<organism evidence="2 3">
    <name type="scientific">Desulfosporosinus lacus DSM 15449</name>
    <dbReference type="NCBI Taxonomy" id="1121420"/>
    <lineage>
        <taxon>Bacteria</taxon>
        <taxon>Bacillati</taxon>
        <taxon>Bacillota</taxon>
        <taxon>Clostridia</taxon>
        <taxon>Eubacteriales</taxon>
        <taxon>Desulfitobacteriaceae</taxon>
        <taxon>Desulfosporosinus</taxon>
    </lineage>
</organism>
<evidence type="ECO:0000313" key="3">
    <source>
        <dbReference type="Proteomes" id="UP000183954"/>
    </source>
</evidence>
<dbReference type="EMBL" id="FQXJ01000011">
    <property type="protein sequence ID" value="SHI21438.1"/>
    <property type="molecule type" value="Genomic_DNA"/>
</dbReference>
<dbReference type="AlphaFoldDB" id="A0A1M5ZBA8"/>
<gene>
    <name evidence="2" type="ORF">SAMN02746098_03100</name>
</gene>